<evidence type="ECO:0000313" key="1">
    <source>
        <dbReference type="EMBL" id="GGC08101.1"/>
    </source>
</evidence>
<evidence type="ECO:0008006" key="3">
    <source>
        <dbReference type="Google" id="ProtNLM"/>
    </source>
</evidence>
<dbReference type="AlphaFoldDB" id="A0A916X6R3"/>
<name>A0A916X6R3_9SPHN</name>
<proteinExistence type="predicted"/>
<evidence type="ECO:0000313" key="2">
    <source>
        <dbReference type="Proteomes" id="UP000608154"/>
    </source>
</evidence>
<dbReference type="Gene3D" id="1.10.10.1100">
    <property type="entry name" value="BFD-like [2Fe-2S]-binding domain"/>
    <property type="match status" value="1"/>
</dbReference>
<reference evidence="1" key="1">
    <citation type="journal article" date="2014" name="Int. J. Syst. Evol. Microbiol.">
        <title>Complete genome sequence of Corynebacterium casei LMG S-19264T (=DSM 44701T), isolated from a smear-ripened cheese.</title>
        <authorList>
            <consortium name="US DOE Joint Genome Institute (JGI-PGF)"/>
            <person name="Walter F."/>
            <person name="Albersmeier A."/>
            <person name="Kalinowski J."/>
            <person name="Ruckert C."/>
        </authorList>
    </citation>
    <scope>NUCLEOTIDE SEQUENCE</scope>
    <source>
        <strain evidence="1">CGMCC 1.15095</strain>
    </source>
</reference>
<organism evidence="1 2">
    <name type="scientific">Novosphingobium endophyticum</name>
    <dbReference type="NCBI Taxonomy" id="1955250"/>
    <lineage>
        <taxon>Bacteria</taxon>
        <taxon>Pseudomonadati</taxon>
        <taxon>Pseudomonadota</taxon>
        <taxon>Alphaproteobacteria</taxon>
        <taxon>Sphingomonadales</taxon>
        <taxon>Sphingomonadaceae</taxon>
        <taxon>Novosphingobium</taxon>
    </lineage>
</organism>
<dbReference type="EMBL" id="BMHK01000020">
    <property type="protein sequence ID" value="GGC08101.1"/>
    <property type="molecule type" value="Genomic_DNA"/>
</dbReference>
<sequence>MYVCICNAIKETDLRAAARCCRGDAEALYASLGQTPQCRQCLEEAEEIIAEESIGGNMAVATAH</sequence>
<dbReference type="RefSeq" id="WP_229736382.1">
    <property type="nucleotide sequence ID" value="NZ_BMHK01000020.1"/>
</dbReference>
<reference evidence="1" key="2">
    <citation type="submission" date="2020-09" db="EMBL/GenBank/DDBJ databases">
        <authorList>
            <person name="Sun Q."/>
            <person name="Zhou Y."/>
        </authorList>
    </citation>
    <scope>NUCLEOTIDE SEQUENCE</scope>
    <source>
        <strain evidence="1">CGMCC 1.15095</strain>
    </source>
</reference>
<dbReference type="InterPro" id="IPR041854">
    <property type="entry name" value="BFD-like_2Fe2S-bd_dom_sf"/>
</dbReference>
<keyword evidence="2" id="KW-1185">Reference proteome</keyword>
<protein>
    <recommendedName>
        <fullName evidence="3">Ferredoxin</fullName>
    </recommendedName>
</protein>
<dbReference type="Proteomes" id="UP000608154">
    <property type="component" value="Unassembled WGS sequence"/>
</dbReference>
<comment type="caution">
    <text evidence="1">The sequence shown here is derived from an EMBL/GenBank/DDBJ whole genome shotgun (WGS) entry which is preliminary data.</text>
</comment>
<accession>A0A916X6R3</accession>
<gene>
    <name evidence="1" type="ORF">GCM10011494_28440</name>
</gene>